<dbReference type="KEGG" id="gur:Gura_2424"/>
<dbReference type="HOGENOM" id="CLU_032382_1_0_7"/>
<feature type="chain" id="PRO_5002683210" description="Porin" evidence="2">
    <location>
        <begin position="26"/>
        <end position="420"/>
    </location>
</feature>
<organism evidence="3 4">
    <name type="scientific">Geotalea uraniireducens (strain Rf4)</name>
    <name type="common">Geobacter uraniireducens</name>
    <dbReference type="NCBI Taxonomy" id="351605"/>
    <lineage>
        <taxon>Bacteria</taxon>
        <taxon>Pseudomonadati</taxon>
        <taxon>Thermodesulfobacteriota</taxon>
        <taxon>Desulfuromonadia</taxon>
        <taxon>Geobacterales</taxon>
        <taxon>Geobacteraceae</taxon>
        <taxon>Geotalea</taxon>
    </lineage>
</organism>
<dbReference type="InterPro" id="IPR023614">
    <property type="entry name" value="Porin_dom_sf"/>
</dbReference>
<dbReference type="STRING" id="351605.Gura_2424"/>
<name>A5G485_GEOUR</name>
<evidence type="ECO:0008006" key="5">
    <source>
        <dbReference type="Google" id="ProtNLM"/>
    </source>
</evidence>
<dbReference type="Proteomes" id="UP000006695">
    <property type="component" value="Chromosome"/>
</dbReference>
<dbReference type="RefSeq" id="WP_011939293.1">
    <property type="nucleotide sequence ID" value="NC_009483.1"/>
</dbReference>
<protein>
    <recommendedName>
        <fullName evidence="5">Porin</fullName>
    </recommendedName>
</protein>
<proteinExistence type="predicted"/>
<evidence type="ECO:0000256" key="1">
    <source>
        <dbReference type="SAM" id="MobiDB-lite"/>
    </source>
</evidence>
<reference evidence="3 4" key="1">
    <citation type="submission" date="2007-05" db="EMBL/GenBank/DDBJ databases">
        <title>Complete sequence of Geobacter uraniireducens Rf4.</title>
        <authorList>
            <consortium name="US DOE Joint Genome Institute"/>
            <person name="Copeland A."/>
            <person name="Lucas S."/>
            <person name="Lapidus A."/>
            <person name="Barry K."/>
            <person name="Detter J.C."/>
            <person name="Glavina del Rio T."/>
            <person name="Hammon N."/>
            <person name="Israni S."/>
            <person name="Dalin E."/>
            <person name="Tice H."/>
            <person name="Pitluck S."/>
            <person name="Chertkov O."/>
            <person name="Brettin T."/>
            <person name="Bruce D."/>
            <person name="Han C."/>
            <person name="Schmutz J."/>
            <person name="Larimer F."/>
            <person name="Land M."/>
            <person name="Hauser L."/>
            <person name="Kyrpides N."/>
            <person name="Mikhailova N."/>
            <person name="Shelobolina E."/>
            <person name="Aklujkar M."/>
            <person name="Lovley D."/>
            <person name="Richardson P."/>
        </authorList>
    </citation>
    <scope>NUCLEOTIDE SEQUENCE [LARGE SCALE GENOMIC DNA]</scope>
    <source>
        <strain evidence="3 4">Rf4</strain>
    </source>
</reference>
<evidence type="ECO:0000313" key="4">
    <source>
        <dbReference type="Proteomes" id="UP000006695"/>
    </source>
</evidence>
<dbReference type="OrthoDB" id="8735103at2"/>
<evidence type="ECO:0000256" key="2">
    <source>
        <dbReference type="SAM" id="SignalP"/>
    </source>
</evidence>
<accession>A5G485</accession>
<dbReference type="AlphaFoldDB" id="A5G485"/>
<sequence length="420" mass="44964">MRNRLISMLAAAMLLTATTITPAEAAFVIGGENGWQLSTDGIVDVFSVYQSTSPAPAGADGSKRFTSFLSGSTDQFQNFGVKVGLLPSLIAFNIKAPTVNGVDSNVRVGIYPSIQNKNQDTRFEVNPNIDFREFYYTAKGTYGELLAGRALNLYQAKNILTDMTLLTAGVVPAPGTSTTLGHIGYGYLYTNFGPQIRYTTPDLNGVKVAFSVNEPYKISSDTAKTNTPRLETEISYATVLNGGTTLQAWASGLFETATRSKAAGVARPGEQNQSIGGAAGIEAGFSGVDLMASGYAGEGLGMISAQDGDAFGSSSTDAAGKERTHFGFLVQATYKLTPDIKIGANYGQNRQVESDDDKTKRGVGGSFSPMKKQEAAVGMVTYNFNKFTQFIVEYAYAQNTWHDRATQHSNSVAIGTMFYW</sequence>
<keyword evidence="2" id="KW-0732">Signal</keyword>
<feature type="region of interest" description="Disordered" evidence="1">
    <location>
        <begin position="347"/>
        <end position="367"/>
    </location>
</feature>
<dbReference type="EMBL" id="CP000698">
    <property type="protein sequence ID" value="ABQ26603.1"/>
    <property type="molecule type" value="Genomic_DNA"/>
</dbReference>
<dbReference type="SUPFAM" id="SSF56935">
    <property type="entry name" value="Porins"/>
    <property type="match status" value="1"/>
</dbReference>
<keyword evidence="4" id="KW-1185">Reference proteome</keyword>
<dbReference type="Gene3D" id="2.40.160.10">
    <property type="entry name" value="Porin"/>
    <property type="match status" value="1"/>
</dbReference>
<feature type="signal peptide" evidence="2">
    <location>
        <begin position="1"/>
        <end position="25"/>
    </location>
</feature>
<gene>
    <name evidence="3" type="ordered locus">Gura_2424</name>
</gene>
<evidence type="ECO:0000313" key="3">
    <source>
        <dbReference type="EMBL" id="ABQ26603.1"/>
    </source>
</evidence>